<protein>
    <submittedName>
        <fullName evidence="3">Uncharacterized protein</fullName>
    </submittedName>
</protein>
<keyword evidence="2" id="KW-0732">Signal</keyword>
<proteinExistence type="predicted"/>
<reference evidence="3" key="1">
    <citation type="submission" date="2015-04" db="UniProtKB">
        <authorList>
            <consortium name="EnsemblPlants"/>
        </authorList>
    </citation>
    <scope>IDENTIFICATION</scope>
</reference>
<evidence type="ECO:0000313" key="3">
    <source>
        <dbReference type="EnsemblPlants" id="OMERI03G23930.1"/>
    </source>
</evidence>
<feature type="chain" id="PRO_5002356475" evidence="2">
    <location>
        <begin position="23"/>
        <end position="168"/>
    </location>
</feature>
<dbReference type="HOGENOM" id="CLU_1621582_0_0_1"/>
<accession>A0A0E0D3U9</accession>
<feature type="signal peptide" evidence="2">
    <location>
        <begin position="1"/>
        <end position="22"/>
    </location>
</feature>
<reference evidence="3" key="2">
    <citation type="submission" date="2018-05" db="EMBL/GenBank/DDBJ databases">
        <title>OmerRS3 (Oryza meridionalis Reference Sequence Version 3).</title>
        <authorList>
            <person name="Zhang J."/>
            <person name="Kudrna D."/>
            <person name="Lee S."/>
            <person name="Talag J."/>
            <person name="Welchert J."/>
            <person name="Wing R.A."/>
        </authorList>
    </citation>
    <scope>NUCLEOTIDE SEQUENCE [LARGE SCALE GENOMIC DNA]</scope>
    <source>
        <strain evidence="3">cv. OR44</strain>
    </source>
</reference>
<evidence type="ECO:0000256" key="1">
    <source>
        <dbReference type="SAM" id="MobiDB-lite"/>
    </source>
</evidence>
<dbReference type="STRING" id="40149.A0A0E0D3U9"/>
<dbReference type="Proteomes" id="UP000008021">
    <property type="component" value="Chromosome 3"/>
</dbReference>
<sequence>MARFTVVATIVTLLAVKAAVQALGAAPIPAPKIAPLPAPPTRSLATAPVPIATSPTAASPSLMAPSPTPPTDAPDANAPSVLAPSEVTSTASAPTGALTGAPASSSAFTTTAAPIAGMEEEMGKKEEGQWRKIELTCGSHVQEADRKRDGVARFEFSKFPVARSRYAK</sequence>
<evidence type="ECO:0000313" key="4">
    <source>
        <dbReference type="Proteomes" id="UP000008021"/>
    </source>
</evidence>
<evidence type="ECO:0000256" key="2">
    <source>
        <dbReference type="SAM" id="SignalP"/>
    </source>
</evidence>
<name>A0A0E0D3U9_9ORYZ</name>
<dbReference type="Gramene" id="OMERI03G23930.1">
    <property type="protein sequence ID" value="OMERI03G23930.1"/>
    <property type="gene ID" value="OMERI03G23930"/>
</dbReference>
<feature type="region of interest" description="Disordered" evidence="1">
    <location>
        <begin position="45"/>
        <end position="108"/>
    </location>
</feature>
<dbReference type="EnsemblPlants" id="OMERI03G23930.1">
    <property type="protein sequence ID" value="OMERI03G23930.1"/>
    <property type="gene ID" value="OMERI03G23930"/>
</dbReference>
<organism evidence="3">
    <name type="scientific">Oryza meridionalis</name>
    <dbReference type="NCBI Taxonomy" id="40149"/>
    <lineage>
        <taxon>Eukaryota</taxon>
        <taxon>Viridiplantae</taxon>
        <taxon>Streptophyta</taxon>
        <taxon>Embryophyta</taxon>
        <taxon>Tracheophyta</taxon>
        <taxon>Spermatophyta</taxon>
        <taxon>Magnoliopsida</taxon>
        <taxon>Liliopsida</taxon>
        <taxon>Poales</taxon>
        <taxon>Poaceae</taxon>
        <taxon>BOP clade</taxon>
        <taxon>Oryzoideae</taxon>
        <taxon>Oryzeae</taxon>
        <taxon>Oryzinae</taxon>
        <taxon>Oryza</taxon>
    </lineage>
</organism>
<dbReference type="AlphaFoldDB" id="A0A0E0D3U9"/>
<keyword evidence="4" id="KW-1185">Reference proteome</keyword>